<keyword evidence="2" id="KW-1185">Reference proteome</keyword>
<dbReference type="EMBL" id="BPLR01016546">
    <property type="protein sequence ID" value="GIY84699.1"/>
    <property type="molecule type" value="Genomic_DNA"/>
</dbReference>
<evidence type="ECO:0000313" key="2">
    <source>
        <dbReference type="Proteomes" id="UP001054945"/>
    </source>
</evidence>
<accession>A0AAV4WR01</accession>
<protein>
    <recommendedName>
        <fullName evidence="3">Transposase</fullName>
    </recommendedName>
</protein>
<dbReference type="AlphaFoldDB" id="A0AAV4WR01"/>
<name>A0AAV4WR01_CAEEX</name>
<gene>
    <name evidence="1" type="ORF">CEXT_729521</name>
</gene>
<evidence type="ECO:0008006" key="3">
    <source>
        <dbReference type="Google" id="ProtNLM"/>
    </source>
</evidence>
<evidence type="ECO:0000313" key="1">
    <source>
        <dbReference type="EMBL" id="GIY84699.1"/>
    </source>
</evidence>
<dbReference type="Proteomes" id="UP001054945">
    <property type="component" value="Unassembled WGS sequence"/>
</dbReference>
<reference evidence="1 2" key="1">
    <citation type="submission" date="2021-06" db="EMBL/GenBank/DDBJ databases">
        <title>Caerostris extrusa draft genome.</title>
        <authorList>
            <person name="Kono N."/>
            <person name="Arakawa K."/>
        </authorList>
    </citation>
    <scope>NUCLEOTIDE SEQUENCE [LARGE SCALE GENOMIC DNA]</scope>
</reference>
<organism evidence="1 2">
    <name type="scientific">Caerostris extrusa</name>
    <name type="common">Bark spider</name>
    <name type="synonym">Caerostris bankana</name>
    <dbReference type="NCBI Taxonomy" id="172846"/>
    <lineage>
        <taxon>Eukaryota</taxon>
        <taxon>Metazoa</taxon>
        <taxon>Ecdysozoa</taxon>
        <taxon>Arthropoda</taxon>
        <taxon>Chelicerata</taxon>
        <taxon>Arachnida</taxon>
        <taxon>Araneae</taxon>
        <taxon>Araneomorphae</taxon>
        <taxon>Entelegynae</taxon>
        <taxon>Araneoidea</taxon>
        <taxon>Araneidae</taxon>
        <taxon>Caerostris</taxon>
    </lineage>
</organism>
<sequence length="79" mass="9221">MCLLGCKSVSRPHRGMDYFFRRNGNRKGGPKPRIVSMATGNLPWAILFDELPIRLAFNMKTGGRTYGNFCVLWYRRIYF</sequence>
<proteinExistence type="predicted"/>
<comment type="caution">
    <text evidence="1">The sequence shown here is derived from an EMBL/GenBank/DDBJ whole genome shotgun (WGS) entry which is preliminary data.</text>
</comment>